<evidence type="ECO:0000313" key="1">
    <source>
        <dbReference type="EMBL" id="MPM49180.1"/>
    </source>
</evidence>
<accession>A0A645A7M7</accession>
<dbReference type="AlphaFoldDB" id="A0A645A7M7"/>
<comment type="caution">
    <text evidence="1">The sequence shown here is derived from an EMBL/GenBank/DDBJ whole genome shotgun (WGS) entry which is preliminary data.</text>
</comment>
<protein>
    <submittedName>
        <fullName evidence="1">Uncharacterized protein</fullName>
    </submittedName>
</protein>
<gene>
    <name evidence="1" type="ORF">SDC9_95908</name>
</gene>
<proteinExistence type="predicted"/>
<sequence length="99" mass="10816">MFYNVDSKLDNTAWAFVGGEEQLAGDKIIKKPEDSCGVAEKAFPCLCKCCAKSSSLTGDAYKNNCLHCSIWTSMSDGASLAITHIFECSLHGYVKRIKN</sequence>
<name>A0A645A7M7_9ZZZZ</name>
<dbReference type="EMBL" id="VSSQ01012412">
    <property type="protein sequence ID" value="MPM49180.1"/>
    <property type="molecule type" value="Genomic_DNA"/>
</dbReference>
<organism evidence="1">
    <name type="scientific">bioreactor metagenome</name>
    <dbReference type="NCBI Taxonomy" id="1076179"/>
    <lineage>
        <taxon>unclassified sequences</taxon>
        <taxon>metagenomes</taxon>
        <taxon>ecological metagenomes</taxon>
    </lineage>
</organism>
<reference evidence="1" key="1">
    <citation type="submission" date="2019-08" db="EMBL/GenBank/DDBJ databases">
        <authorList>
            <person name="Kucharzyk K."/>
            <person name="Murdoch R.W."/>
            <person name="Higgins S."/>
            <person name="Loffler F."/>
        </authorList>
    </citation>
    <scope>NUCLEOTIDE SEQUENCE</scope>
</reference>